<protein>
    <submittedName>
        <fullName evidence="2">Uncharacterized protein</fullName>
    </submittedName>
</protein>
<organism evidence="2 4">
    <name type="scientific">Puccinia graminis f. sp. tritici</name>
    <dbReference type="NCBI Taxonomy" id="56615"/>
    <lineage>
        <taxon>Eukaryota</taxon>
        <taxon>Fungi</taxon>
        <taxon>Dikarya</taxon>
        <taxon>Basidiomycota</taxon>
        <taxon>Pucciniomycotina</taxon>
        <taxon>Pucciniomycetes</taxon>
        <taxon>Pucciniales</taxon>
        <taxon>Pucciniaceae</taxon>
        <taxon>Puccinia</taxon>
    </lineage>
</organism>
<feature type="region of interest" description="Disordered" evidence="1">
    <location>
        <begin position="97"/>
        <end position="123"/>
    </location>
</feature>
<sequence>MPFNTDWIPGATFSGGAFSPGKVGPISTANRNLLSNVDNDRLNDGDSINNSSIASDDETNIARSDADPVIKTTGAIERAPSASPPAYRLEVLPLGSPENPIEIEDKEANTDGRNNDEINEDERLNSPRFDPVEIIPFQATVIDEEEVLCARDRISRWFLNHIQHNSQRVLHGRSRHARAAAGPVETYWTTNELMESVLEELVDILNNASRVELIHI</sequence>
<feature type="compositionally biased region" description="Basic and acidic residues" evidence="1">
    <location>
        <begin position="106"/>
        <end position="123"/>
    </location>
</feature>
<comment type="caution">
    <text evidence="2">The sequence shown here is derived from an EMBL/GenBank/DDBJ whole genome shotgun (WGS) entry which is preliminary data.</text>
</comment>
<gene>
    <name evidence="3" type="ORF">PGT21_017230</name>
    <name evidence="2" type="ORF">PGT21_018225</name>
</gene>
<dbReference type="OrthoDB" id="2509282at2759"/>
<dbReference type="EMBL" id="VSWC01000119">
    <property type="protein sequence ID" value="KAA1082869.1"/>
    <property type="molecule type" value="Genomic_DNA"/>
</dbReference>
<evidence type="ECO:0000256" key="1">
    <source>
        <dbReference type="SAM" id="MobiDB-lite"/>
    </source>
</evidence>
<proteinExistence type="predicted"/>
<evidence type="ECO:0000313" key="3">
    <source>
        <dbReference type="EMBL" id="KAA1082869.1"/>
    </source>
</evidence>
<name>A0A5B0MU43_PUCGR</name>
<dbReference type="EMBL" id="VSWC01000132">
    <property type="protein sequence ID" value="KAA1079634.1"/>
    <property type="molecule type" value="Genomic_DNA"/>
</dbReference>
<accession>A0A5B0MU43</accession>
<evidence type="ECO:0000313" key="2">
    <source>
        <dbReference type="EMBL" id="KAA1079634.1"/>
    </source>
</evidence>
<evidence type="ECO:0000313" key="4">
    <source>
        <dbReference type="Proteomes" id="UP000324748"/>
    </source>
</evidence>
<dbReference type="AlphaFoldDB" id="A0A5B0MU43"/>
<reference evidence="2 4" key="1">
    <citation type="submission" date="2019-05" db="EMBL/GenBank/DDBJ databases">
        <title>Emergence of the Ug99 lineage of the wheat stem rust pathogen through somatic hybridization.</title>
        <authorList>
            <person name="Li F."/>
            <person name="Upadhyaya N.M."/>
            <person name="Sperschneider J."/>
            <person name="Matny O."/>
            <person name="Nguyen-Phuc H."/>
            <person name="Mago R."/>
            <person name="Raley C."/>
            <person name="Miller M.E."/>
            <person name="Silverstein K.A.T."/>
            <person name="Henningsen E."/>
            <person name="Hirsch C.D."/>
            <person name="Visser B."/>
            <person name="Pretorius Z.A."/>
            <person name="Steffenson B.J."/>
            <person name="Schwessinger B."/>
            <person name="Dodds P.N."/>
            <person name="Figueroa M."/>
        </authorList>
    </citation>
    <scope>NUCLEOTIDE SEQUENCE [LARGE SCALE GENOMIC DNA]</scope>
    <source>
        <strain evidence="2">21-0</strain>
    </source>
</reference>
<keyword evidence="4" id="KW-1185">Reference proteome</keyword>
<dbReference type="Proteomes" id="UP000324748">
    <property type="component" value="Unassembled WGS sequence"/>
</dbReference>